<dbReference type="EMBL" id="BNCQ01000028">
    <property type="protein sequence ID" value="GIM08726.1"/>
    <property type="molecule type" value="Genomic_DNA"/>
</dbReference>
<evidence type="ECO:0000313" key="7">
    <source>
        <dbReference type="Proteomes" id="UP000747110"/>
    </source>
</evidence>
<proteinExistence type="predicted"/>
<dbReference type="PANTHER" id="PTHR24173">
    <property type="entry name" value="ANKYRIN REPEAT CONTAINING"/>
    <property type="match status" value="1"/>
</dbReference>
<gene>
    <name evidence="4" type="ORF">Vretifemale_20849</name>
    <name evidence="5" type="ORF">Vretimale_12719</name>
</gene>
<feature type="repeat" description="ANK" evidence="3">
    <location>
        <begin position="66"/>
        <end position="98"/>
    </location>
</feature>
<keyword evidence="2 3" id="KW-0040">ANK repeat</keyword>
<evidence type="ECO:0000313" key="6">
    <source>
        <dbReference type="Proteomes" id="UP000722791"/>
    </source>
</evidence>
<dbReference type="PROSITE" id="PS50297">
    <property type="entry name" value="ANK_REP_REGION"/>
    <property type="match status" value="1"/>
</dbReference>
<name>A0A8J4GKX2_9CHLO</name>
<evidence type="ECO:0000313" key="5">
    <source>
        <dbReference type="EMBL" id="GIM08726.1"/>
    </source>
</evidence>
<dbReference type="PROSITE" id="PS50088">
    <property type="entry name" value="ANK_REPEAT"/>
    <property type="match status" value="1"/>
</dbReference>
<protein>
    <submittedName>
        <fullName evidence="5">Uncharacterized protein</fullName>
    </submittedName>
</protein>
<evidence type="ECO:0000256" key="2">
    <source>
        <dbReference type="ARBA" id="ARBA00023043"/>
    </source>
</evidence>
<dbReference type="AlphaFoldDB" id="A0A8J4GKX2"/>
<evidence type="ECO:0000256" key="3">
    <source>
        <dbReference type="PROSITE-ProRule" id="PRU00023"/>
    </source>
</evidence>
<comment type="caution">
    <text evidence="5">The sequence shown here is derived from an EMBL/GenBank/DDBJ whole genome shotgun (WGS) entry which is preliminary data.</text>
</comment>
<keyword evidence="7" id="KW-1185">Reference proteome</keyword>
<dbReference type="Gene3D" id="1.25.40.20">
    <property type="entry name" value="Ankyrin repeat-containing domain"/>
    <property type="match status" value="1"/>
</dbReference>
<dbReference type="Pfam" id="PF12796">
    <property type="entry name" value="Ank_2"/>
    <property type="match status" value="2"/>
</dbReference>
<dbReference type="InterPro" id="IPR002110">
    <property type="entry name" value="Ankyrin_rpt"/>
</dbReference>
<dbReference type="EMBL" id="BNCP01000101">
    <property type="protein sequence ID" value="GIL93449.1"/>
    <property type="molecule type" value="Genomic_DNA"/>
</dbReference>
<evidence type="ECO:0000313" key="4">
    <source>
        <dbReference type="EMBL" id="GIL93449.1"/>
    </source>
</evidence>
<dbReference type="SMART" id="SM00248">
    <property type="entry name" value="ANK"/>
    <property type="match status" value="3"/>
</dbReference>
<organism evidence="5 6">
    <name type="scientific">Volvox reticuliferus</name>
    <dbReference type="NCBI Taxonomy" id="1737510"/>
    <lineage>
        <taxon>Eukaryota</taxon>
        <taxon>Viridiplantae</taxon>
        <taxon>Chlorophyta</taxon>
        <taxon>core chlorophytes</taxon>
        <taxon>Chlorophyceae</taxon>
        <taxon>CS clade</taxon>
        <taxon>Chlamydomonadales</taxon>
        <taxon>Volvocaceae</taxon>
        <taxon>Volvox</taxon>
    </lineage>
</organism>
<evidence type="ECO:0000256" key="1">
    <source>
        <dbReference type="ARBA" id="ARBA00022737"/>
    </source>
</evidence>
<keyword evidence="1" id="KW-0677">Repeat</keyword>
<dbReference type="Proteomes" id="UP000722791">
    <property type="component" value="Unassembled WGS sequence"/>
</dbReference>
<dbReference type="OrthoDB" id="301040at2759"/>
<dbReference type="PANTHER" id="PTHR24173:SF74">
    <property type="entry name" value="ANKYRIN REPEAT DOMAIN-CONTAINING PROTEIN 16"/>
    <property type="match status" value="1"/>
</dbReference>
<sequence length="175" mass="19704">MDTDLTPNLGTKLRSKSCVSELLKFSMDDKRPPKNIFEAAQRNDTGYIKKLAERTLDFNVNIRDQLQRTALHWAAELGHVDAAELLIDYGIDVKAVECNGRTAVHLAARSGDRGMLECIMELLSPEERTEMINQADNFGVTPLYLARQKDKEGQDAFEYMIMNGGRINEDAKKPS</sequence>
<accession>A0A8J4GKX2</accession>
<dbReference type="Proteomes" id="UP000747110">
    <property type="component" value="Unassembled WGS sequence"/>
</dbReference>
<dbReference type="InterPro" id="IPR036770">
    <property type="entry name" value="Ankyrin_rpt-contain_sf"/>
</dbReference>
<reference evidence="5" key="1">
    <citation type="journal article" date="2021" name="Proc. Natl. Acad. Sci. U.S.A.">
        <title>Three genomes in the algal genus Volvox reveal the fate of a haploid sex-determining region after a transition to homothallism.</title>
        <authorList>
            <person name="Yamamoto K."/>
            <person name="Hamaji T."/>
            <person name="Kawai-Toyooka H."/>
            <person name="Matsuzaki R."/>
            <person name="Takahashi F."/>
            <person name="Nishimura Y."/>
            <person name="Kawachi M."/>
            <person name="Noguchi H."/>
            <person name="Minakuchi Y."/>
            <person name="Umen J.G."/>
            <person name="Toyoda A."/>
            <person name="Nozaki H."/>
        </authorList>
    </citation>
    <scope>NUCLEOTIDE SEQUENCE</scope>
    <source>
        <strain evidence="5">NIES-3785</strain>
        <strain evidence="4">NIES-3786</strain>
    </source>
</reference>
<dbReference type="SUPFAM" id="SSF48403">
    <property type="entry name" value="Ankyrin repeat"/>
    <property type="match status" value="1"/>
</dbReference>